<keyword evidence="2" id="KW-0689">Ribosomal protein</keyword>
<dbReference type="GO" id="GO:1990904">
    <property type="term" value="C:ribonucleoprotein complex"/>
    <property type="evidence" value="ECO:0007669"/>
    <property type="project" value="UniProtKB-KW"/>
</dbReference>
<gene>
    <name evidence="4" type="ORF">HYC85_015471</name>
</gene>
<comment type="similarity">
    <text evidence="1">Belongs to the universal ribosomal protein uL18 family.</text>
</comment>
<dbReference type="SUPFAM" id="SSF53137">
    <property type="entry name" value="Translational machinery components"/>
    <property type="match status" value="1"/>
</dbReference>
<dbReference type="GO" id="GO:0008097">
    <property type="term" value="F:5S rRNA binding"/>
    <property type="evidence" value="ECO:0007669"/>
    <property type="project" value="TreeGrafter"/>
</dbReference>
<dbReference type="Proteomes" id="UP000593564">
    <property type="component" value="Unassembled WGS sequence"/>
</dbReference>
<keyword evidence="5" id="KW-1185">Reference proteome</keyword>
<dbReference type="PANTHER" id="PTHR12899:SF8">
    <property type="entry name" value="RIBOSOMAL L18P_L5E FAMILY PROTEIN"/>
    <property type="match status" value="1"/>
</dbReference>
<dbReference type="PANTHER" id="PTHR12899">
    <property type="entry name" value="39S RIBOSOMAL PROTEIN L18, MITOCHONDRIAL"/>
    <property type="match status" value="1"/>
</dbReference>
<dbReference type="GO" id="GO:0006412">
    <property type="term" value="P:translation"/>
    <property type="evidence" value="ECO:0007669"/>
    <property type="project" value="InterPro"/>
</dbReference>
<sequence length="195" mass="22456">MEMIENMKDKVDEWKDTWQDKNEDGRNSIVMLLGNFIALQFKTCDLFGTHLNPSNFLPMKSPRSLSMKPVVFEARANTRKDSAKIRNRRIRKKFNGTPTKPRLSVFCSEKQLYAMLVDDQNKKCLYYGSTLQRSIRENPPCTTIEAAERVGDELVKTCIDLNINEISSYDRNGFACGERMQAFEIAVSRHGFLPC</sequence>
<organism evidence="4 5">
    <name type="scientific">Camellia sinensis</name>
    <name type="common">Tea plant</name>
    <name type="synonym">Thea sinensis</name>
    <dbReference type="NCBI Taxonomy" id="4442"/>
    <lineage>
        <taxon>Eukaryota</taxon>
        <taxon>Viridiplantae</taxon>
        <taxon>Streptophyta</taxon>
        <taxon>Embryophyta</taxon>
        <taxon>Tracheophyta</taxon>
        <taxon>Spermatophyta</taxon>
        <taxon>Magnoliopsida</taxon>
        <taxon>eudicotyledons</taxon>
        <taxon>Gunneridae</taxon>
        <taxon>Pentapetalae</taxon>
        <taxon>asterids</taxon>
        <taxon>Ericales</taxon>
        <taxon>Theaceae</taxon>
        <taxon>Camellia</taxon>
    </lineage>
</organism>
<reference evidence="5" key="1">
    <citation type="journal article" date="2020" name="Nat. Commun.">
        <title>Genome assembly of wild tea tree DASZ reveals pedigree and selection history of tea varieties.</title>
        <authorList>
            <person name="Zhang W."/>
            <person name="Zhang Y."/>
            <person name="Qiu H."/>
            <person name="Guo Y."/>
            <person name="Wan H."/>
            <person name="Zhang X."/>
            <person name="Scossa F."/>
            <person name="Alseekh S."/>
            <person name="Zhang Q."/>
            <person name="Wang P."/>
            <person name="Xu L."/>
            <person name="Schmidt M.H."/>
            <person name="Jia X."/>
            <person name="Li D."/>
            <person name="Zhu A."/>
            <person name="Guo F."/>
            <person name="Chen W."/>
            <person name="Ni D."/>
            <person name="Usadel B."/>
            <person name="Fernie A.R."/>
            <person name="Wen W."/>
        </authorList>
    </citation>
    <scope>NUCLEOTIDE SEQUENCE [LARGE SCALE GENOMIC DNA]</scope>
    <source>
        <strain evidence="5">cv. G240</strain>
    </source>
</reference>
<dbReference type="FunFam" id="3.30.420.100:FF:000007">
    <property type="entry name" value="Ribosomal L18p/L5e family protein"/>
    <property type="match status" value="1"/>
</dbReference>
<dbReference type="Pfam" id="PF00861">
    <property type="entry name" value="Ribosomal_L18p"/>
    <property type="match status" value="1"/>
</dbReference>
<dbReference type="InterPro" id="IPR005484">
    <property type="entry name" value="Ribosomal_uL18_bac/plant/anim"/>
</dbReference>
<evidence type="ECO:0000256" key="1">
    <source>
        <dbReference type="ARBA" id="ARBA00007116"/>
    </source>
</evidence>
<dbReference type="Gene3D" id="3.30.420.100">
    <property type="match status" value="1"/>
</dbReference>
<proteinExistence type="inferred from homology"/>
<evidence type="ECO:0000313" key="4">
    <source>
        <dbReference type="EMBL" id="KAF5945243.1"/>
    </source>
</evidence>
<dbReference type="AlphaFoldDB" id="A0A7J7GWT8"/>
<comment type="caution">
    <text evidence="4">The sequence shown here is derived from an EMBL/GenBank/DDBJ whole genome shotgun (WGS) entry which is preliminary data.</text>
</comment>
<reference evidence="4 5" key="2">
    <citation type="submission" date="2020-07" db="EMBL/GenBank/DDBJ databases">
        <title>Genome assembly of wild tea tree DASZ reveals pedigree and selection history of tea varieties.</title>
        <authorList>
            <person name="Zhang W."/>
        </authorList>
    </citation>
    <scope>NUCLEOTIDE SEQUENCE [LARGE SCALE GENOMIC DNA]</scope>
    <source>
        <strain evidence="5">cv. G240</strain>
        <tissue evidence="4">Leaf</tissue>
    </source>
</reference>
<protein>
    <recommendedName>
        <fullName evidence="6">50S ribosomal protein L18, chloroplastic</fullName>
    </recommendedName>
</protein>
<evidence type="ECO:0008006" key="6">
    <source>
        <dbReference type="Google" id="ProtNLM"/>
    </source>
</evidence>
<keyword evidence="3" id="KW-0687">Ribonucleoprotein</keyword>
<dbReference type="CDD" id="cd00432">
    <property type="entry name" value="Ribosomal_L18_L5e"/>
    <property type="match status" value="1"/>
</dbReference>
<accession>A0A7J7GWT8</accession>
<evidence type="ECO:0000256" key="2">
    <source>
        <dbReference type="ARBA" id="ARBA00022980"/>
    </source>
</evidence>
<evidence type="ECO:0000256" key="3">
    <source>
        <dbReference type="ARBA" id="ARBA00023274"/>
    </source>
</evidence>
<dbReference type="EMBL" id="JACBKZ010000007">
    <property type="protein sequence ID" value="KAF5945243.1"/>
    <property type="molecule type" value="Genomic_DNA"/>
</dbReference>
<dbReference type="GO" id="GO:0003735">
    <property type="term" value="F:structural constituent of ribosome"/>
    <property type="evidence" value="ECO:0007669"/>
    <property type="project" value="InterPro"/>
</dbReference>
<name>A0A7J7GWT8_CAMSI</name>
<dbReference type="GO" id="GO:0005840">
    <property type="term" value="C:ribosome"/>
    <property type="evidence" value="ECO:0007669"/>
    <property type="project" value="UniProtKB-KW"/>
</dbReference>
<evidence type="ECO:0000313" key="5">
    <source>
        <dbReference type="Proteomes" id="UP000593564"/>
    </source>
</evidence>
<dbReference type="InterPro" id="IPR057268">
    <property type="entry name" value="Ribosomal_L18"/>
</dbReference>